<dbReference type="AlphaFoldDB" id="A0A1X1ZFC8"/>
<feature type="domain" description="HTH cro/C1-type" evidence="1">
    <location>
        <begin position="10"/>
        <end position="68"/>
    </location>
</feature>
<dbReference type="Pfam" id="PF01381">
    <property type="entry name" value="HTH_3"/>
    <property type="match status" value="1"/>
</dbReference>
<accession>A0A1X1ZFC8</accession>
<proteinExistence type="predicted"/>
<dbReference type="OrthoDB" id="4571956at2"/>
<protein>
    <recommendedName>
        <fullName evidence="1">HTH cro/C1-type domain-containing protein</fullName>
    </recommendedName>
</protein>
<dbReference type="EMBL" id="LQPH01000125">
    <property type="protein sequence ID" value="ORW21841.1"/>
    <property type="molecule type" value="Genomic_DNA"/>
</dbReference>
<keyword evidence="3" id="KW-1185">Reference proteome</keyword>
<dbReference type="InterPro" id="IPR010982">
    <property type="entry name" value="Lambda_DNA-bd_dom_sf"/>
</dbReference>
<dbReference type="GeneID" id="29696738"/>
<evidence type="ECO:0000313" key="2">
    <source>
        <dbReference type="EMBL" id="ORW21841.1"/>
    </source>
</evidence>
<dbReference type="InterPro" id="IPR001387">
    <property type="entry name" value="Cro/C1-type_HTH"/>
</dbReference>
<dbReference type="SMART" id="SM00530">
    <property type="entry name" value="HTH_XRE"/>
    <property type="match status" value="1"/>
</dbReference>
<evidence type="ECO:0000313" key="3">
    <source>
        <dbReference type="Proteomes" id="UP000193781"/>
    </source>
</evidence>
<dbReference type="GO" id="GO:0003677">
    <property type="term" value="F:DNA binding"/>
    <property type="evidence" value="ECO:0007669"/>
    <property type="project" value="InterPro"/>
</dbReference>
<dbReference type="Proteomes" id="UP000193781">
    <property type="component" value="Unassembled WGS sequence"/>
</dbReference>
<reference evidence="2 3" key="1">
    <citation type="submission" date="2016-01" db="EMBL/GenBank/DDBJ databases">
        <title>The new phylogeny of the genus Mycobacterium.</title>
        <authorList>
            <person name="Tarcisio F."/>
            <person name="Conor M."/>
            <person name="Antonella G."/>
            <person name="Elisabetta G."/>
            <person name="Giulia F.S."/>
            <person name="Sara T."/>
            <person name="Anna F."/>
            <person name="Clotilde B."/>
            <person name="Roberto B."/>
            <person name="Veronica D.S."/>
            <person name="Fabio R."/>
            <person name="Monica P."/>
            <person name="Olivier J."/>
            <person name="Enrico T."/>
            <person name="Nicola S."/>
        </authorList>
    </citation>
    <scope>NUCLEOTIDE SEQUENCE [LARGE SCALE GENOMIC DNA]</scope>
    <source>
        <strain evidence="2 3">DSM 44803</strain>
    </source>
</reference>
<comment type="caution">
    <text evidence="2">The sequence shown here is derived from an EMBL/GenBank/DDBJ whole genome shotgun (WGS) entry which is preliminary data.</text>
</comment>
<evidence type="ECO:0000259" key="1">
    <source>
        <dbReference type="PROSITE" id="PS50943"/>
    </source>
</evidence>
<dbReference type="CDD" id="cd00093">
    <property type="entry name" value="HTH_XRE"/>
    <property type="match status" value="1"/>
</dbReference>
<sequence>MTSDRLGVAVRLRRKQLKLTQSEVAERGGLSESTVRGVENNRLSQPHASTQRALERGLAWLPGSVEAILKGGAPRIQETGAPAAPADRDTATAAGDRLALAQRLIKMRQAFLEHRDTMPEAARARMDEEFSAASRETEEALIWMLAWLREDERDEAIRILAQLREFRP</sequence>
<name>A0A1X1ZFC8_9MYCO</name>
<dbReference type="SUPFAM" id="SSF47413">
    <property type="entry name" value="lambda repressor-like DNA-binding domains"/>
    <property type="match status" value="1"/>
</dbReference>
<organism evidence="2 3">
    <name type="scientific">Mycobacterium nebraskense</name>
    <dbReference type="NCBI Taxonomy" id="244292"/>
    <lineage>
        <taxon>Bacteria</taxon>
        <taxon>Bacillati</taxon>
        <taxon>Actinomycetota</taxon>
        <taxon>Actinomycetes</taxon>
        <taxon>Mycobacteriales</taxon>
        <taxon>Mycobacteriaceae</taxon>
        <taxon>Mycobacterium</taxon>
    </lineage>
</organism>
<gene>
    <name evidence="2" type="ORF">AWC17_05670</name>
</gene>
<dbReference type="Gene3D" id="1.10.260.40">
    <property type="entry name" value="lambda repressor-like DNA-binding domains"/>
    <property type="match status" value="1"/>
</dbReference>
<dbReference type="PROSITE" id="PS50943">
    <property type="entry name" value="HTH_CROC1"/>
    <property type="match status" value="1"/>
</dbReference>
<dbReference type="RefSeq" id="WP_007172367.1">
    <property type="nucleotide sequence ID" value="NZ_JACKSS010000170.1"/>
</dbReference>